<evidence type="ECO:0000313" key="3">
    <source>
        <dbReference type="EMBL" id="MBB1255787.1"/>
    </source>
</evidence>
<feature type="region of interest" description="Disordered" evidence="1">
    <location>
        <begin position="1"/>
        <end position="21"/>
    </location>
</feature>
<keyword evidence="2" id="KW-0472">Membrane</keyword>
<evidence type="ECO:0000256" key="2">
    <source>
        <dbReference type="SAM" id="Phobius"/>
    </source>
</evidence>
<gene>
    <name evidence="3" type="ORF">H3146_20850</name>
</gene>
<feature type="transmembrane region" description="Helical" evidence="2">
    <location>
        <begin position="26"/>
        <end position="48"/>
    </location>
</feature>
<reference evidence="4" key="1">
    <citation type="submission" date="2020-05" db="EMBL/GenBank/DDBJ databases">
        <title>Classification of alakaliphilic streptomycetes isolated from an alkaline soil next to Lonar Crater, India and a proposal for the recognition of Streptomyces alkaliterrae sp. nov.</title>
        <authorList>
            <person name="Golinska P."/>
        </authorList>
    </citation>
    <scope>NUCLEOTIDE SEQUENCE [LARGE SCALE GENOMIC DNA]</scope>
    <source>
        <strain evidence="4">OF3</strain>
    </source>
</reference>
<sequence>MTSHEPGSADHPYTPPPPPRGGRGKAFGFGCLGALIVLAFLVVVALAVRDDGGDSEELPSPTPATTGPADPGVEEPEGPEAREEAAEFRECVEENGTDPEKMALQRVTAVTGSRDLNRENAAAEVFTDLPGGRVGPSIGQARLIAGAFASCYEADNGTVTVYSADGNMLATGRF</sequence>
<evidence type="ECO:0000313" key="4">
    <source>
        <dbReference type="Proteomes" id="UP000525686"/>
    </source>
</evidence>
<accession>A0A7W3WNV3</accession>
<evidence type="ECO:0000256" key="1">
    <source>
        <dbReference type="SAM" id="MobiDB-lite"/>
    </source>
</evidence>
<feature type="region of interest" description="Disordered" evidence="1">
    <location>
        <begin position="52"/>
        <end position="86"/>
    </location>
</feature>
<organism evidence="3 4">
    <name type="scientific">Streptomyces alkaliterrae</name>
    <dbReference type="NCBI Taxonomy" id="2213162"/>
    <lineage>
        <taxon>Bacteria</taxon>
        <taxon>Bacillati</taxon>
        <taxon>Actinomycetota</taxon>
        <taxon>Actinomycetes</taxon>
        <taxon>Kitasatosporales</taxon>
        <taxon>Streptomycetaceae</taxon>
        <taxon>Streptomyces</taxon>
    </lineage>
</organism>
<comment type="caution">
    <text evidence="3">The sequence shown here is derived from an EMBL/GenBank/DDBJ whole genome shotgun (WGS) entry which is preliminary data.</text>
</comment>
<dbReference type="AlphaFoldDB" id="A0A7W3WNV3"/>
<name>A0A7W3WNV3_9ACTN</name>
<protein>
    <submittedName>
        <fullName evidence="3">Uncharacterized protein</fullName>
    </submittedName>
</protein>
<keyword evidence="2" id="KW-1133">Transmembrane helix</keyword>
<dbReference type="EMBL" id="JABJWZ010000247">
    <property type="protein sequence ID" value="MBB1255787.1"/>
    <property type="molecule type" value="Genomic_DNA"/>
</dbReference>
<dbReference type="RefSeq" id="WP_181355127.1">
    <property type="nucleotide sequence ID" value="NZ_JABJWZ010000247.1"/>
</dbReference>
<keyword evidence="2" id="KW-0812">Transmembrane</keyword>
<proteinExistence type="predicted"/>
<dbReference type="Proteomes" id="UP000525686">
    <property type="component" value="Unassembled WGS sequence"/>
</dbReference>